<reference evidence="3" key="1">
    <citation type="submission" date="2020-10" db="EMBL/GenBank/DDBJ databases">
        <title>Paenihalocynthiibacter styelae gen. nov., sp. nov., isolated from stalked sea squirt Styela clava.</title>
        <authorList>
            <person name="Kim Y.-O."/>
            <person name="Yoon J.-H."/>
        </authorList>
    </citation>
    <scope>NUCLEOTIDE SEQUENCE</scope>
    <source>
        <strain evidence="3">MYP1-1</strain>
    </source>
</reference>
<dbReference type="EMBL" id="JADCKQ010000001">
    <property type="protein sequence ID" value="MBI1492265.1"/>
    <property type="molecule type" value="Genomic_DNA"/>
</dbReference>
<name>A0A8J7IVF0_9RHOB</name>
<keyword evidence="1" id="KW-0472">Membrane</keyword>
<dbReference type="AlphaFoldDB" id="A0A8J7IVF0"/>
<evidence type="ECO:0000313" key="4">
    <source>
        <dbReference type="Proteomes" id="UP000640583"/>
    </source>
</evidence>
<feature type="transmembrane region" description="Helical" evidence="1">
    <location>
        <begin position="165"/>
        <end position="184"/>
    </location>
</feature>
<dbReference type="Proteomes" id="UP000640583">
    <property type="component" value="Unassembled WGS sequence"/>
</dbReference>
<protein>
    <submittedName>
        <fullName evidence="3">Cobalt ABC transporter permease</fullName>
    </submittedName>
</protein>
<evidence type="ECO:0000256" key="1">
    <source>
        <dbReference type="SAM" id="Phobius"/>
    </source>
</evidence>
<evidence type="ECO:0000313" key="3">
    <source>
        <dbReference type="EMBL" id="MBI1492265.1"/>
    </source>
</evidence>
<comment type="caution">
    <text evidence="3">The sequence shown here is derived from an EMBL/GenBank/DDBJ whole genome shotgun (WGS) entry which is preliminary data.</text>
</comment>
<keyword evidence="2" id="KW-0732">Signal</keyword>
<sequence length="193" mass="20431">MRYLLLSALLLSASPAMAHKIIAEVFPAGSAVEGEIGFSNGDMAAGFEVKVFDIHGNQIGDALTDDDGFFTWVPEETPPAGPLKFIADLGAGHVAEMILDAEDVPGASPATVTPGAVEITLDSTAAAPADLSAVSDIVAAAVRNELRPIRRELVQIRERNRFSTILGGIGLIFGLFGAFFYFSARRQLKDAEK</sequence>
<feature type="signal peptide" evidence="2">
    <location>
        <begin position="1"/>
        <end position="18"/>
    </location>
</feature>
<organism evidence="3 4">
    <name type="scientific">Halocynthiibacter styelae</name>
    <dbReference type="NCBI Taxonomy" id="2761955"/>
    <lineage>
        <taxon>Bacteria</taxon>
        <taxon>Pseudomonadati</taxon>
        <taxon>Pseudomonadota</taxon>
        <taxon>Alphaproteobacteria</taxon>
        <taxon>Rhodobacterales</taxon>
        <taxon>Paracoccaceae</taxon>
        <taxon>Halocynthiibacter</taxon>
    </lineage>
</organism>
<accession>A0A8J7IVF0</accession>
<keyword evidence="1" id="KW-1133">Transmembrane helix</keyword>
<keyword evidence="4" id="KW-1185">Reference proteome</keyword>
<proteinExistence type="predicted"/>
<evidence type="ECO:0000256" key="2">
    <source>
        <dbReference type="SAM" id="SignalP"/>
    </source>
</evidence>
<gene>
    <name evidence="3" type="ORF">H1D41_01300</name>
</gene>
<keyword evidence="1" id="KW-0812">Transmembrane</keyword>
<dbReference type="RefSeq" id="WP_228847208.1">
    <property type="nucleotide sequence ID" value="NZ_JADCKQ010000001.1"/>
</dbReference>
<feature type="chain" id="PRO_5035302472" evidence="2">
    <location>
        <begin position="19"/>
        <end position="193"/>
    </location>
</feature>